<proteinExistence type="predicted"/>
<evidence type="ECO:0000313" key="4">
    <source>
        <dbReference type="Proteomes" id="UP000460221"/>
    </source>
</evidence>
<dbReference type="Proteomes" id="UP000460221">
    <property type="component" value="Unassembled WGS sequence"/>
</dbReference>
<evidence type="ECO:0000259" key="2">
    <source>
        <dbReference type="Pfam" id="PF13577"/>
    </source>
</evidence>
<dbReference type="InterPro" id="IPR032710">
    <property type="entry name" value="NTF2-like_dom_sf"/>
</dbReference>
<dbReference type="Pfam" id="PF13577">
    <property type="entry name" value="SnoaL_4"/>
    <property type="match status" value="1"/>
</dbReference>
<dbReference type="InterPro" id="IPR037401">
    <property type="entry name" value="SnoaL-like"/>
</dbReference>
<dbReference type="AlphaFoldDB" id="A0A7K1FKB7"/>
<organism evidence="3 4">
    <name type="scientific">Nakamurella alba</name>
    <dbReference type="NCBI Taxonomy" id="2665158"/>
    <lineage>
        <taxon>Bacteria</taxon>
        <taxon>Bacillati</taxon>
        <taxon>Actinomycetota</taxon>
        <taxon>Actinomycetes</taxon>
        <taxon>Nakamurellales</taxon>
        <taxon>Nakamurellaceae</taxon>
        <taxon>Nakamurella</taxon>
    </lineage>
</organism>
<evidence type="ECO:0000313" key="3">
    <source>
        <dbReference type="EMBL" id="MTD13859.1"/>
    </source>
</evidence>
<reference evidence="3 4" key="1">
    <citation type="submission" date="2019-11" db="EMBL/GenBank/DDBJ databases">
        <authorList>
            <person name="Jiang L.-Q."/>
        </authorList>
    </citation>
    <scope>NUCLEOTIDE SEQUENCE [LARGE SCALE GENOMIC DNA]</scope>
    <source>
        <strain evidence="3 4">YIM 132087</strain>
    </source>
</reference>
<keyword evidence="4" id="KW-1185">Reference proteome</keyword>
<dbReference type="Gene3D" id="3.10.450.50">
    <property type="match status" value="1"/>
</dbReference>
<dbReference type="CDD" id="cd00531">
    <property type="entry name" value="NTF2_like"/>
    <property type="match status" value="1"/>
</dbReference>
<feature type="region of interest" description="Disordered" evidence="1">
    <location>
        <begin position="1"/>
        <end position="68"/>
    </location>
</feature>
<evidence type="ECO:0000256" key="1">
    <source>
        <dbReference type="SAM" id="MobiDB-lite"/>
    </source>
</evidence>
<sequence length="236" mass="25973">MPGPHRHVQDPALPAHRRRVADVRDEGAQVRTARPDPAGTRGRPHHRGAGAARPPDDGRFGVTTDLDTATTPDLRTEHELRRLAERYAVAMDRTDLDELARLFVPDGRLEVRAPGREATMGVFHGPGPDGVGRIALLLGELYESTMHHITGQVVHPDPDGNPDRATGLTYCLAYHIVNDTANGGGRSLETLGVQYEDTFVRVDGRWRFAVRGALRVWSQITDTPRTPLIVDRAATR</sequence>
<feature type="domain" description="SnoaL-like" evidence="2">
    <location>
        <begin position="74"/>
        <end position="211"/>
    </location>
</feature>
<gene>
    <name evidence="3" type="ORF">GIS00_07880</name>
</gene>
<name>A0A7K1FKB7_9ACTN</name>
<protein>
    <recommendedName>
        <fullName evidence="2">SnoaL-like domain-containing protein</fullName>
    </recommendedName>
</protein>
<dbReference type="SUPFAM" id="SSF54427">
    <property type="entry name" value="NTF2-like"/>
    <property type="match status" value="1"/>
</dbReference>
<dbReference type="EMBL" id="WLYK01000001">
    <property type="protein sequence ID" value="MTD13859.1"/>
    <property type="molecule type" value="Genomic_DNA"/>
</dbReference>
<comment type="caution">
    <text evidence="3">The sequence shown here is derived from an EMBL/GenBank/DDBJ whole genome shotgun (WGS) entry which is preliminary data.</text>
</comment>
<accession>A0A7K1FKB7</accession>